<comment type="caution">
    <text evidence="3">The sequence shown here is derived from an EMBL/GenBank/DDBJ whole genome shotgun (WGS) entry which is preliminary data.</text>
</comment>
<sequence>MGPETAPKPPGPADDADIPRWTAALGLPGLADVHVHFLPERMLQKVWAVFDHADEHYGYPWPITYRLPEDRRLELLREFGLPVIPALTYAHKPGMARWLNEWGAEFAARVPDGLHCATLYPEPDVAEYVTEALDAGARLLKVHIQVGGFAPDDPLLDEAWAELARRRVPVVLHAGSGPRPGEHTGADPVRRLLQTHPELTLVIAHLGMPEYHAFADLAEEYPGVHLDTTMAATDFTERFAPLPPGYVQRLGVLRSKVVLGTDFPNIPYPYAHQLQALARLGLGRDWLRAVLWDNGARLLGLPPS</sequence>
<dbReference type="GO" id="GO:0019748">
    <property type="term" value="P:secondary metabolic process"/>
    <property type="evidence" value="ECO:0007669"/>
    <property type="project" value="TreeGrafter"/>
</dbReference>
<dbReference type="PANTHER" id="PTHR21240">
    <property type="entry name" value="2-AMINO-3-CARBOXYLMUCONATE-6-SEMIALDEHYDE DECARBOXYLASE"/>
    <property type="match status" value="1"/>
</dbReference>
<feature type="domain" description="Amidohydrolase-related" evidence="2">
    <location>
        <begin position="32"/>
        <end position="301"/>
    </location>
</feature>
<gene>
    <name evidence="3" type="ORF">JL106_16460</name>
</gene>
<keyword evidence="1" id="KW-0456">Lyase</keyword>
<dbReference type="InterPro" id="IPR032466">
    <property type="entry name" value="Metal_Hydrolase"/>
</dbReference>
<reference evidence="3" key="1">
    <citation type="submission" date="2021-01" db="EMBL/GenBank/DDBJ databases">
        <title>YIM 132084 draft genome.</title>
        <authorList>
            <person name="An D."/>
        </authorList>
    </citation>
    <scope>NUCLEOTIDE SEQUENCE</scope>
    <source>
        <strain evidence="3">YIM 132084</strain>
    </source>
</reference>
<dbReference type="EMBL" id="JAERWK010000021">
    <property type="protein sequence ID" value="MBM9468878.1"/>
    <property type="molecule type" value="Genomic_DNA"/>
</dbReference>
<dbReference type="InterPro" id="IPR032465">
    <property type="entry name" value="ACMSD"/>
</dbReference>
<dbReference type="AlphaFoldDB" id="A0A939BXT1"/>
<dbReference type="PANTHER" id="PTHR21240:SF28">
    <property type="entry name" value="ISO-OROTATE DECARBOXYLASE (EUROFUNG)"/>
    <property type="match status" value="1"/>
</dbReference>
<evidence type="ECO:0000256" key="1">
    <source>
        <dbReference type="ARBA" id="ARBA00023239"/>
    </source>
</evidence>
<evidence type="ECO:0000259" key="2">
    <source>
        <dbReference type="Pfam" id="PF04909"/>
    </source>
</evidence>
<dbReference type="GO" id="GO:0016831">
    <property type="term" value="F:carboxy-lyase activity"/>
    <property type="evidence" value="ECO:0007669"/>
    <property type="project" value="InterPro"/>
</dbReference>
<protein>
    <submittedName>
        <fullName evidence="3">Amidohydrolase</fullName>
    </submittedName>
</protein>
<name>A0A939BXT1_9ACTN</name>
<dbReference type="CDD" id="cd01292">
    <property type="entry name" value="metallo-dependent_hydrolases"/>
    <property type="match status" value="1"/>
</dbReference>
<dbReference type="Proteomes" id="UP000663792">
    <property type="component" value="Unassembled WGS sequence"/>
</dbReference>
<dbReference type="Gene3D" id="3.20.20.140">
    <property type="entry name" value="Metal-dependent hydrolases"/>
    <property type="match status" value="1"/>
</dbReference>
<keyword evidence="4" id="KW-1185">Reference proteome</keyword>
<dbReference type="InterPro" id="IPR006680">
    <property type="entry name" value="Amidohydro-rel"/>
</dbReference>
<accession>A0A939BXT1</accession>
<dbReference type="GO" id="GO:0016787">
    <property type="term" value="F:hydrolase activity"/>
    <property type="evidence" value="ECO:0007669"/>
    <property type="project" value="InterPro"/>
</dbReference>
<proteinExistence type="predicted"/>
<evidence type="ECO:0000313" key="4">
    <source>
        <dbReference type="Proteomes" id="UP000663792"/>
    </source>
</evidence>
<dbReference type="GO" id="GO:0005737">
    <property type="term" value="C:cytoplasm"/>
    <property type="evidence" value="ECO:0007669"/>
    <property type="project" value="TreeGrafter"/>
</dbReference>
<dbReference type="Pfam" id="PF04909">
    <property type="entry name" value="Amidohydro_2"/>
    <property type="match status" value="1"/>
</dbReference>
<evidence type="ECO:0000313" key="3">
    <source>
        <dbReference type="EMBL" id="MBM9468878.1"/>
    </source>
</evidence>
<dbReference type="SUPFAM" id="SSF51556">
    <property type="entry name" value="Metallo-dependent hydrolases"/>
    <property type="match status" value="1"/>
</dbReference>
<organism evidence="3 4">
    <name type="scientific">Nakamurella leprariae</name>
    <dbReference type="NCBI Taxonomy" id="2803911"/>
    <lineage>
        <taxon>Bacteria</taxon>
        <taxon>Bacillati</taxon>
        <taxon>Actinomycetota</taxon>
        <taxon>Actinomycetes</taxon>
        <taxon>Nakamurellales</taxon>
        <taxon>Nakamurellaceae</taxon>
        <taxon>Nakamurella</taxon>
    </lineage>
</organism>